<reference evidence="1 2" key="1">
    <citation type="submission" date="2022-05" db="EMBL/GenBank/DDBJ databases">
        <authorList>
            <consortium name="Genoscope - CEA"/>
            <person name="William W."/>
        </authorList>
    </citation>
    <scope>NUCLEOTIDE SEQUENCE [LARGE SCALE GENOMIC DNA]</scope>
</reference>
<gene>
    <name evidence="1" type="ORF">PEVE_00027452</name>
</gene>
<sequence length="133" mass="15114">PDGIEENERCTCKVLWDMTTQCDHIIEARRPVIVVVVEKESNKAIIVDIASPWDHRVYEKESEKVEKYQDLKREIRKSMGRVEVVPVVVGALGAVSKRLDTWLDKLGITINTGFLQKTALLGTARILRKVLES</sequence>
<evidence type="ECO:0000313" key="1">
    <source>
        <dbReference type="EMBL" id="CAH3194267.1"/>
    </source>
</evidence>
<name>A0ABN8SRT0_9CNID</name>
<protein>
    <recommendedName>
        <fullName evidence="3">SWIM-type domain-containing protein</fullName>
    </recommendedName>
</protein>
<comment type="caution">
    <text evidence="1">The sequence shown here is derived from an EMBL/GenBank/DDBJ whole genome shotgun (WGS) entry which is preliminary data.</text>
</comment>
<proteinExistence type="predicted"/>
<keyword evidence="2" id="KW-1185">Reference proteome</keyword>
<dbReference type="Proteomes" id="UP001159427">
    <property type="component" value="Unassembled WGS sequence"/>
</dbReference>
<dbReference type="PANTHER" id="PTHR35450">
    <property type="entry name" value="REVERSE TRANSCRIPTASE DOMAIN-CONTAINING PROTEIN"/>
    <property type="match status" value="1"/>
</dbReference>
<evidence type="ECO:0008006" key="3">
    <source>
        <dbReference type="Google" id="ProtNLM"/>
    </source>
</evidence>
<dbReference type="EMBL" id="CALNXI010003771">
    <property type="protein sequence ID" value="CAH3194267.1"/>
    <property type="molecule type" value="Genomic_DNA"/>
</dbReference>
<organism evidence="1 2">
    <name type="scientific">Porites evermanni</name>
    <dbReference type="NCBI Taxonomy" id="104178"/>
    <lineage>
        <taxon>Eukaryota</taxon>
        <taxon>Metazoa</taxon>
        <taxon>Cnidaria</taxon>
        <taxon>Anthozoa</taxon>
        <taxon>Hexacorallia</taxon>
        <taxon>Scleractinia</taxon>
        <taxon>Fungiina</taxon>
        <taxon>Poritidae</taxon>
        <taxon>Porites</taxon>
    </lineage>
</organism>
<dbReference type="PANTHER" id="PTHR35450:SF2">
    <property type="entry name" value="REVERSE TRANSCRIPTASE DOMAIN-CONTAINING PROTEIN"/>
    <property type="match status" value="1"/>
</dbReference>
<accession>A0ABN8SRT0</accession>
<feature type="non-terminal residue" evidence="1">
    <location>
        <position position="1"/>
    </location>
</feature>
<evidence type="ECO:0000313" key="2">
    <source>
        <dbReference type="Proteomes" id="UP001159427"/>
    </source>
</evidence>